<dbReference type="GO" id="GO:1990904">
    <property type="term" value="C:ribonucleoprotein complex"/>
    <property type="evidence" value="ECO:0007669"/>
    <property type="project" value="UniProtKB-KW"/>
</dbReference>
<accession>A0A1F5JZM8</accession>
<gene>
    <name evidence="4" type="primary">rplW</name>
    <name evidence="5" type="ORF">A3C59_01305</name>
</gene>
<evidence type="ECO:0000313" key="5">
    <source>
        <dbReference type="EMBL" id="OGE33921.1"/>
    </source>
</evidence>
<dbReference type="Proteomes" id="UP000176902">
    <property type="component" value="Unassembled WGS sequence"/>
</dbReference>
<evidence type="ECO:0000256" key="3">
    <source>
        <dbReference type="ARBA" id="ARBA00023274"/>
    </source>
</evidence>
<comment type="subunit">
    <text evidence="4">Part of the 50S ribosomal subunit. Contacts protein L29, and trigger factor when it is bound to the ribosome.</text>
</comment>
<dbReference type="InterPro" id="IPR012678">
    <property type="entry name" value="Ribosomal_uL23/eL15/eS24_sf"/>
</dbReference>
<dbReference type="Pfam" id="PF00276">
    <property type="entry name" value="Ribosomal_L23"/>
    <property type="match status" value="1"/>
</dbReference>
<dbReference type="HAMAP" id="MF_01369_B">
    <property type="entry name" value="Ribosomal_uL23_B"/>
    <property type="match status" value="1"/>
</dbReference>
<keyword evidence="4" id="KW-0699">rRNA-binding</keyword>
<protein>
    <recommendedName>
        <fullName evidence="4">Large ribosomal subunit protein uL23</fullName>
    </recommendedName>
</protein>
<comment type="similarity">
    <text evidence="1 4">Belongs to the universal ribosomal protein uL23 family.</text>
</comment>
<comment type="caution">
    <text evidence="5">The sequence shown here is derived from an EMBL/GenBank/DDBJ whole genome shotgun (WGS) entry which is preliminary data.</text>
</comment>
<proteinExistence type="inferred from homology"/>
<dbReference type="EMBL" id="MFCV01000003">
    <property type="protein sequence ID" value="OGE33921.1"/>
    <property type="molecule type" value="Genomic_DNA"/>
</dbReference>
<name>A0A1F5JZM8_9BACT</name>
<dbReference type="GO" id="GO:0005840">
    <property type="term" value="C:ribosome"/>
    <property type="evidence" value="ECO:0007669"/>
    <property type="project" value="UniProtKB-KW"/>
</dbReference>
<evidence type="ECO:0000256" key="2">
    <source>
        <dbReference type="ARBA" id="ARBA00022980"/>
    </source>
</evidence>
<dbReference type="Gene3D" id="3.30.70.330">
    <property type="match status" value="1"/>
</dbReference>
<evidence type="ECO:0000256" key="4">
    <source>
        <dbReference type="HAMAP-Rule" id="MF_01369"/>
    </source>
</evidence>
<evidence type="ECO:0000256" key="1">
    <source>
        <dbReference type="ARBA" id="ARBA00006700"/>
    </source>
</evidence>
<organism evidence="5 6">
    <name type="scientific">Candidatus Daviesbacteria bacterium RIFCSPHIGHO2_02_FULL_36_13</name>
    <dbReference type="NCBI Taxonomy" id="1797768"/>
    <lineage>
        <taxon>Bacteria</taxon>
        <taxon>Candidatus Daviesiibacteriota</taxon>
    </lineage>
</organism>
<reference evidence="5 6" key="1">
    <citation type="journal article" date="2016" name="Nat. Commun.">
        <title>Thousands of microbial genomes shed light on interconnected biogeochemical processes in an aquifer system.</title>
        <authorList>
            <person name="Anantharaman K."/>
            <person name="Brown C.T."/>
            <person name="Hug L.A."/>
            <person name="Sharon I."/>
            <person name="Castelle C.J."/>
            <person name="Probst A.J."/>
            <person name="Thomas B.C."/>
            <person name="Singh A."/>
            <person name="Wilkins M.J."/>
            <person name="Karaoz U."/>
            <person name="Brodie E.L."/>
            <person name="Williams K.H."/>
            <person name="Hubbard S.S."/>
            <person name="Banfield J.F."/>
        </authorList>
    </citation>
    <scope>NUCLEOTIDE SEQUENCE [LARGE SCALE GENOMIC DNA]</scope>
</reference>
<dbReference type="InterPro" id="IPR013025">
    <property type="entry name" value="Ribosomal_uL23-like"/>
</dbReference>
<keyword evidence="4" id="KW-0694">RNA-binding</keyword>
<dbReference type="STRING" id="1797768.A3C59_01305"/>
<dbReference type="SUPFAM" id="SSF54189">
    <property type="entry name" value="Ribosomal proteins S24e, L23 and L15e"/>
    <property type="match status" value="1"/>
</dbReference>
<evidence type="ECO:0000313" key="6">
    <source>
        <dbReference type="Proteomes" id="UP000176902"/>
    </source>
</evidence>
<sequence length="142" mass="15903">MIIIKRPIISEKSMKLAENGLYIFEVDREATKLQISKKVSEKFNVKVVSVKTITVKGKIKSQRKVRKNYQTQAFKKALVLVKKGDKIAIFETPKEEAVVTTAEGEPIKLKEKKDFLRGTKVKVESSAVGAAPTTQRKVITGK</sequence>
<dbReference type="NCBIfam" id="NF004363">
    <property type="entry name" value="PRK05738.2-4"/>
    <property type="match status" value="1"/>
</dbReference>
<keyword evidence="2 4" id="KW-0689">Ribosomal protein</keyword>
<dbReference type="GO" id="GO:0019843">
    <property type="term" value="F:rRNA binding"/>
    <property type="evidence" value="ECO:0007669"/>
    <property type="project" value="UniProtKB-UniRule"/>
</dbReference>
<dbReference type="GO" id="GO:0003735">
    <property type="term" value="F:structural constituent of ribosome"/>
    <property type="evidence" value="ECO:0007669"/>
    <property type="project" value="InterPro"/>
</dbReference>
<keyword evidence="3 4" id="KW-0687">Ribonucleoprotein</keyword>
<dbReference type="GO" id="GO:0006412">
    <property type="term" value="P:translation"/>
    <property type="evidence" value="ECO:0007669"/>
    <property type="project" value="UniProtKB-UniRule"/>
</dbReference>
<dbReference type="AlphaFoldDB" id="A0A1F5JZM8"/>
<comment type="function">
    <text evidence="4">One of the early assembly proteins it binds 23S rRNA. One of the proteins that surrounds the polypeptide exit tunnel on the outside of the ribosome. Forms the main docking site for trigger factor binding to the ribosome.</text>
</comment>
<dbReference type="InterPro" id="IPR012677">
    <property type="entry name" value="Nucleotide-bd_a/b_plait_sf"/>
</dbReference>